<name>A0A1Y2BQK3_9FUNG</name>
<reference evidence="2 3" key="1">
    <citation type="submission" date="2016-07" db="EMBL/GenBank/DDBJ databases">
        <title>Pervasive Adenine N6-methylation of Active Genes in Fungi.</title>
        <authorList>
            <consortium name="DOE Joint Genome Institute"/>
            <person name="Mondo S.J."/>
            <person name="Dannebaum R.O."/>
            <person name="Kuo R.C."/>
            <person name="Labutti K."/>
            <person name="Haridas S."/>
            <person name="Kuo A."/>
            <person name="Salamov A."/>
            <person name="Ahrendt S.R."/>
            <person name="Lipzen A."/>
            <person name="Sullivan W."/>
            <person name="Andreopoulos W.B."/>
            <person name="Clum A."/>
            <person name="Lindquist E."/>
            <person name="Daum C."/>
            <person name="Ramamoorthy G.K."/>
            <person name="Gryganskyi A."/>
            <person name="Culley D."/>
            <person name="Magnuson J.K."/>
            <person name="James T.Y."/>
            <person name="O'Malley M.A."/>
            <person name="Stajich J.E."/>
            <person name="Spatafora J.W."/>
            <person name="Visel A."/>
            <person name="Grigoriev I.V."/>
        </authorList>
    </citation>
    <scope>NUCLEOTIDE SEQUENCE [LARGE SCALE GENOMIC DNA]</scope>
    <source>
        <strain evidence="2 3">JEL800</strain>
    </source>
</reference>
<comment type="caution">
    <text evidence="2">The sequence shown here is derived from an EMBL/GenBank/DDBJ whole genome shotgun (WGS) entry which is preliminary data.</text>
</comment>
<organism evidence="2 3">
    <name type="scientific">Rhizoclosmatium globosum</name>
    <dbReference type="NCBI Taxonomy" id="329046"/>
    <lineage>
        <taxon>Eukaryota</taxon>
        <taxon>Fungi</taxon>
        <taxon>Fungi incertae sedis</taxon>
        <taxon>Chytridiomycota</taxon>
        <taxon>Chytridiomycota incertae sedis</taxon>
        <taxon>Chytridiomycetes</taxon>
        <taxon>Chytridiales</taxon>
        <taxon>Chytriomycetaceae</taxon>
        <taxon>Rhizoclosmatium</taxon>
    </lineage>
</organism>
<evidence type="ECO:0000256" key="1">
    <source>
        <dbReference type="SAM" id="MobiDB-lite"/>
    </source>
</evidence>
<dbReference type="AlphaFoldDB" id="A0A1Y2BQK3"/>
<gene>
    <name evidence="2" type="ORF">BCR33DRAFT_468203</name>
</gene>
<accession>A0A1Y2BQK3</accession>
<feature type="region of interest" description="Disordered" evidence="1">
    <location>
        <begin position="89"/>
        <end position="241"/>
    </location>
</feature>
<feature type="compositionally biased region" description="Low complexity" evidence="1">
    <location>
        <begin position="209"/>
        <end position="229"/>
    </location>
</feature>
<dbReference type="OrthoDB" id="10457778at2759"/>
<sequence length="241" mass="25951">MSKMWSSEALRPEIARLEAANKELESKLAASNASYLALQEQQKSLEAMAQQNTVLLQQKTVENSKLFKELKAWQGKHDVLAKENEILKQQRDIFKNPPPLSTGTTPSSTPFPGEEPAASVQQRKERYSSLGSNQMQANRLSDSTTVSVRSVDRSQMHPNRISQASSQLTPPSATPPTPQSTPNLFSLKSKPTSNPSTKPSAPPNPAPKSTPHSSSPPSKPSSSPAAPSAKPQPPSTPPSSP</sequence>
<evidence type="ECO:0000313" key="3">
    <source>
        <dbReference type="Proteomes" id="UP000193642"/>
    </source>
</evidence>
<keyword evidence="3" id="KW-1185">Reference proteome</keyword>
<dbReference type="EMBL" id="MCGO01000052">
    <property type="protein sequence ID" value="ORY37013.1"/>
    <property type="molecule type" value="Genomic_DNA"/>
</dbReference>
<feature type="compositionally biased region" description="Pro residues" evidence="1">
    <location>
        <begin position="230"/>
        <end position="241"/>
    </location>
</feature>
<feature type="compositionally biased region" description="Polar residues" evidence="1">
    <location>
        <begin position="129"/>
        <end position="140"/>
    </location>
</feature>
<protein>
    <submittedName>
        <fullName evidence="2">Uncharacterized protein</fullName>
    </submittedName>
</protein>
<proteinExistence type="predicted"/>
<feature type="compositionally biased region" description="Low complexity" evidence="1">
    <location>
        <begin position="188"/>
        <end position="199"/>
    </location>
</feature>
<feature type="compositionally biased region" description="Low complexity" evidence="1">
    <location>
        <begin position="101"/>
        <end position="116"/>
    </location>
</feature>
<evidence type="ECO:0000313" key="2">
    <source>
        <dbReference type="EMBL" id="ORY37013.1"/>
    </source>
</evidence>
<dbReference type="Proteomes" id="UP000193642">
    <property type="component" value="Unassembled WGS sequence"/>
</dbReference>
<dbReference type="PRINTS" id="PR01217">
    <property type="entry name" value="PRICHEXTENSN"/>
</dbReference>